<gene>
    <name evidence="1" type="ORF">S06H3_07936</name>
</gene>
<dbReference type="AlphaFoldDB" id="X1L5N3"/>
<sequence>SPASKSTVKFIDSLSNTTEEMYAQLSKEAHRYGIGVESEAESYLRACDLVILMILQNKKT</sequence>
<accession>X1L5N3</accession>
<proteinExistence type="predicted"/>
<evidence type="ECO:0000313" key="1">
    <source>
        <dbReference type="EMBL" id="GAI01206.1"/>
    </source>
</evidence>
<protein>
    <submittedName>
        <fullName evidence="1">Uncharacterized protein</fullName>
    </submittedName>
</protein>
<organism evidence="1">
    <name type="scientific">marine sediment metagenome</name>
    <dbReference type="NCBI Taxonomy" id="412755"/>
    <lineage>
        <taxon>unclassified sequences</taxon>
        <taxon>metagenomes</taxon>
        <taxon>ecological metagenomes</taxon>
    </lineage>
</organism>
<comment type="caution">
    <text evidence="1">The sequence shown here is derived from an EMBL/GenBank/DDBJ whole genome shotgun (WGS) entry which is preliminary data.</text>
</comment>
<dbReference type="EMBL" id="BARV01003279">
    <property type="protein sequence ID" value="GAI01206.1"/>
    <property type="molecule type" value="Genomic_DNA"/>
</dbReference>
<reference evidence="1" key="1">
    <citation type="journal article" date="2014" name="Front. Microbiol.">
        <title>High frequency of phylogenetically diverse reductive dehalogenase-homologous genes in deep subseafloor sedimentary metagenomes.</title>
        <authorList>
            <person name="Kawai M."/>
            <person name="Futagami T."/>
            <person name="Toyoda A."/>
            <person name="Takaki Y."/>
            <person name="Nishi S."/>
            <person name="Hori S."/>
            <person name="Arai W."/>
            <person name="Tsubouchi T."/>
            <person name="Morono Y."/>
            <person name="Uchiyama I."/>
            <person name="Ito T."/>
            <person name="Fujiyama A."/>
            <person name="Inagaki F."/>
            <person name="Takami H."/>
        </authorList>
    </citation>
    <scope>NUCLEOTIDE SEQUENCE</scope>
    <source>
        <strain evidence="1">Expedition CK06-06</strain>
    </source>
</reference>
<feature type="non-terminal residue" evidence="1">
    <location>
        <position position="1"/>
    </location>
</feature>
<name>X1L5N3_9ZZZZ</name>